<proteinExistence type="predicted"/>
<sequence length="448" mass="49741">MADSSTQPNVAAPIPADPISWSLLQRLIFRLVFCYCMLYALCCGNATIWELIPFHVGEHMEEWLHWPFAHAAQWLAQHWIHVQGVGAKLHDTGSGDTAIDWIQLGIFALTAIVATLVWTGLDHKRTHYRRLFGWMRFILRVSLGYAMLSYGLVKVFPLQMPPPSLAVLNEPLGNTSPMTLLWTLIGLNPVYEMVCGLAEVAAGVMILFRRTALAGALLTAFVISNVVLYNFFFDVPVKIFASHLLLLAIVVIAPDVPALLRFFFLHQPAVPTGSWMLPEKKRILRIETCVIVVVLLLTCGVNGYEFAQSLKRSREGLAHPSPYAGIWRLDQATLKGQPKPYLTGDGLPMTALSLEPTGRVMARASDNALWRGGWKLDTKKHALFVFSVGHGGVDYTIAQSDANHLVLTPTGDAAKTESVLNLTRMPLPASYPLETRGFHLVNEWGLER</sequence>
<evidence type="ECO:0000313" key="3">
    <source>
        <dbReference type="Proteomes" id="UP000236728"/>
    </source>
</evidence>
<keyword evidence="1" id="KW-0812">Transmembrane</keyword>
<keyword evidence="1" id="KW-0472">Membrane</keyword>
<feature type="transmembrane region" description="Helical" evidence="1">
    <location>
        <begin position="244"/>
        <end position="264"/>
    </location>
</feature>
<feature type="transmembrane region" description="Helical" evidence="1">
    <location>
        <begin position="180"/>
        <end position="200"/>
    </location>
</feature>
<evidence type="ECO:0000313" key="2">
    <source>
        <dbReference type="EMBL" id="SEG22619.1"/>
    </source>
</evidence>
<feature type="transmembrane region" description="Helical" evidence="1">
    <location>
        <begin position="101"/>
        <end position="121"/>
    </location>
</feature>
<feature type="transmembrane region" description="Helical" evidence="1">
    <location>
        <begin position="284"/>
        <end position="304"/>
    </location>
</feature>
<dbReference type="Proteomes" id="UP000236728">
    <property type="component" value="Unassembled WGS sequence"/>
</dbReference>
<feature type="transmembrane region" description="Helical" evidence="1">
    <location>
        <begin position="212"/>
        <end position="232"/>
    </location>
</feature>
<evidence type="ECO:0000256" key="1">
    <source>
        <dbReference type="SAM" id="Phobius"/>
    </source>
</evidence>
<accession>A0A1H5YET5</accession>
<reference evidence="2 3" key="1">
    <citation type="submission" date="2016-10" db="EMBL/GenBank/DDBJ databases">
        <authorList>
            <person name="de Groot N.N."/>
        </authorList>
    </citation>
    <scope>NUCLEOTIDE SEQUENCE [LARGE SCALE GENOMIC DNA]</scope>
    <source>
        <strain evidence="2 3">DSM 22489</strain>
    </source>
</reference>
<name>A0A1H5YET5_9BACT</name>
<protein>
    <recommendedName>
        <fullName evidence="4">DoxX family protein</fullName>
    </recommendedName>
</protein>
<evidence type="ECO:0008006" key="4">
    <source>
        <dbReference type="Google" id="ProtNLM"/>
    </source>
</evidence>
<gene>
    <name evidence="2" type="ORF">SAMN05421819_2276</name>
</gene>
<keyword evidence="1" id="KW-1133">Transmembrane helix</keyword>
<keyword evidence="3" id="KW-1185">Reference proteome</keyword>
<dbReference type="AlphaFoldDB" id="A0A1H5YET5"/>
<feature type="transmembrane region" description="Helical" evidence="1">
    <location>
        <begin position="142"/>
        <end position="160"/>
    </location>
</feature>
<dbReference type="RefSeq" id="WP_103933142.1">
    <property type="nucleotide sequence ID" value="NZ_FNVA01000003.1"/>
</dbReference>
<feature type="transmembrane region" description="Helical" evidence="1">
    <location>
        <begin position="27"/>
        <end position="49"/>
    </location>
</feature>
<organism evidence="2 3">
    <name type="scientific">Bryocella elongata</name>
    <dbReference type="NCBI Taxonomy" id="863522"/>
    <lineage>
        <taxon>Bacteria</taxon>
        <taxon>Pseudomonadati</taxon>
        <taxon>Acidobacteriota</taxon>
        <taxon>Terriglobia</taxon>
        <taxon>Terriglobales</taxon>
        <taxon>Acidobacteriaceae</taxon>
        <taxon>Bryocella</taxon>
    </lineage>
</organism>
<dbReference type="EMBL" id="FNVA01000003">
    <property type="protein sequence ID" value="SEG22619.1"/>
    <property type="molecule type" value="Genomic_DNA"/>
</dbReference>
<dbReference type="OrthoDB" id="102112at2"/>